<dbReference type="STRING" id="35622.SAMN04489764_2527"/>
<protein>
    <recommendedName>
        <fullName evidence="3">Ribbon-helix-helix protein, copG family</fullName>
    </recommendedName>
</protein>
<sequence length="86" mass="8967">MVKEKTSVSIEAWILAAVRKHAEATGVSVSTVLERGALREIAAAHTPAARAGVYGAEAVAAQEADERIVAEDVERAVAERRAGEAA</sequence>
<organism evidence="1 2">
    <name type="scientific">Thermostaphylospora chromogena</name>
    <dbReference type="NCBI Taxonomy" id="35622"/>
    <lineage>
        <taxon>Bacteria</taxon>
        <taxon>Bacillati</taxon>
        <taxon>Actinomycetota</taxon>
        <taxon>Actinomycetes</taxon>
        <taxon>Streptosporangiales</taxon>
        <taxon>Thermomonosporaceae</taxon>
        <taxon>Thermostaphylospora</taxon>
    </lineage>
</organism>
<name>A0A1H1EL00_9ACTN</name>
<dbReference type="AlphaFoldDB" id="A0A1H1EL00"/>
<dbReference type="OrthoDB" id="3540793at2"/>
<dbReference type="Proteomes" id="UP000217103">
    <property type="component" value="Unassembled WGS sequence"/>
</dbReference>
<keyword evidence="2" id="KW-1185">Reference proteome</keyword>
<dbReference type="EMBL" id="FNKK01000002">
    <property type="protein sequence ID" value="SDQ89412.1"/>
    <property type="molecule type" value="Genomic_DNA"/>
</dbReference>
<proteinExistence type="predicted"/>
<evidence type="ECO:0008006" key="3">
    <source>
        <dbReference type="Google" id="ProtNLM"/>
    </source>
</evidence>
<dbReference type="RefSeq" id="WP_093259208.1">
    <property type="nucleotide sequence ID" value="NZ_FNKK01000002.1"/>
</dbReference>
<evidence type="ECO:0000313" key="1">
    <source>
        <dbReference type="EMBL" id="SDQ89412.1"/>
    </source>
</evidence>
<evidence type="ECO:0000313" key="2">
    <source>
        <dbReference type="Proteomes" id="UP000217103"/>
    </source>
</evidence>
<gene>
    <name evidence="1" type="ORF">SAMN04489764_2527</name>
</gene>
<reference evidence="1 2" key="1">
    <citation type="submission" date="2016-10" db="EMBL/GenBank/DDBJ databases">
        <authorList>
            <person name="de Groot N.N."/>
        </authorList>
    </citation>
    <scope>NUCLEOTIDE SEQUENCE [LARGE SCALE GENOMIC DNA]</scope>
    <source>
        <strain evidence="1 2">DSM 43794</strain>
    </source>
</reference>
<accession>A0A1H1EL00</accession>